<feature type="compositionally biased region" description="Low complexity" evidence="5">
    <location>
        <begin position="103"/>
        <end position="113"/>
    </location>
</feature>
<keyword evidence="4" id="KW-0067">ATP-binding</keyword>
<dbReference type="GO" id="GO:0004674">
    <property type="term" value="F:protein serine/threonine kinase activity"/>
    <property type="evidence" value="ECO:0007669"/>
    <property type="project" value="TreeGrafter"/>
</dbReference>
<evidence type="ECO:0000256" key="5">
    <source>
        <dbReference type="SAM" id="MobiDB-lite"/>
    </source>
</evidence>
<organism evidence="7">
    <name type="scientific">Hemiselmis andersenii</name>
    <name type="common">Cryptophyte alga</name>
    <dbReference type="NCBI Taxonomy" id="464988"/>
    <lineage>
        <taxon>Eukaryota</taxon>
        <taxon>Cryptophyceae</taxon>
        <taxon>Cryptomonadales</taxon>
        <taxon>Hemiselmidaceae</taxon>
        <taxon>Hemiselmis</taxon>
    </lineage>
</organism>
<feature type="region of interest" description="Disordered" evidence="5">
    <location>
        <begin position="46"/>
        <end position="89"/>
    </location>
</feature>
<dbReference type="InterPro" id="IPR000719">
    <property type="entry name" value="Prot_kinase_dom"/>
</dbReference>
<reference evidence="7" key="1">
    <citation type="submission" date="2021-01" db="EMBL/GenBank/DDBJ databases">
        <authorList>
            <person name="Corre E."/>
            <person name="Pelletier E."/>
            <person name="Niang G."/>
            <person name="Scheremetjew M."/>
            <person name="Finn R."/>
            <person name="Kale V."/>
            <person name="Holt S."/>
            <person name="Cochrane G."/>
            <person name="Meng A."/>
            <person name="Brown T."/>
            <person name="Cohen L."/>
        </authorList>
    </citation>
    <scope>NUCLEOTIDE SEQUENCE</scope>
    <source>
        <strain evidence="7">CCMP644</strain>
    </source>
</reference>
<feature type="region of interest" description="Disordered" evidence="5">
    <location>
        <begin position="1"/>
        <end position="22"/>
    </location>
</feature>
<feature type="domain" description="Protein kinase" evidence="6">
    <location>
        <begin position="168"/>
        <end position="453"/>
    </location>
</feature>
<dbReference type="PANTHER" id="PTHR44329">
    <property type="entry name" value="SERINE/THREONINE-PROTEIN KINASE TNNI3K-RELATED"/>
    <property type="match status" value="1"/>
</dbReference>
<dbReference type="InterPro" id="IPR001245">
    <property type="entry name" value="Ser-Thr/Tyr_kinase_cat_dom"/>
</dbReference>
<dbReference type="EMBL" id="HBFX01039935">
    <property type="protein sequence ID" value="CAD8973036.1"/>
    <property type="molecule type" value="Transcribed_RNA"/>
</dbReference>
<evidence type="ECO:0000259" key="6">
    <source>
        <dbReference type="PROSITE" id="PS50011"/>
    </source>
</evidence>
<dbReference type="PANTHER" id="PTHR44329:SF288">
    <property type="entry name" value="MITOGEN-ACTIVATED PROTEIN KINASE KINASE KINASE 20"/>
    <property type="match status" value="1"/>
</dbReference>
<accession>A0A6U4L2H0</accession>
<dbReference type="Gene3D" id="1.10.510.10">
    <property type="entry name" value="Transferase(Phosphotransferase) domain 1"/>
    <property type="match status" value="1"/>
</dbReference>
<dbReference type="SUPFAM" id="SSF56112">
    <property type="entry name" value="Protein kinase-like (PK-like)"/>
    <property type="match status" value="1"/>
</dbReference>
<dbReference type="Gene3D" id="3.30.200.20">
    <property type="entry name" value="Phosphorylase Kinase, domain 1"/>
    <property type="match status" value="1"/>
</dbReference>
<protein>
    <recommendedName>
        <fullName evidence="6">Protein kinase domain-containing protein</fullName>
    </recommendedName>
</protein>
<dbReference type="AlphaFoldDB" id="A0A6U4L2H0"/>
<dbReference type="Pfam" id="PF07714">
    <property type="entry name" value="PK_Tyr_Ser-Thr"/>
    <property type="match status" value="1"/>
</dbReference>
<dbReference type="InterPro" id="IPR011009">
    <property type="entry name" value="Kinase-like_dom_sf"/>
</dbReference>
<evidence type="ECO:0000256" key="2">
    <source>
        <dbReference type="ARBA" id="ARBA00022741"/>
    </source>
</evidence>
<evidence type="ECO:0000256" key="3">
    <source>
        <dbReference type="ARBA" id="ARBA00022777"/>
    </source>
</evidence>
<gene>
    <name evidence="7" type="ORF">HAND00432_LOCUS24037</name>
</gene>
<evidence type="ECO:0000256" key="4">
    <source>
        <dbReference type="ARBA" id="ARBA00022840"/>
    </source>
</evidence>
<feature type="compositionally biased region" description="Basic and acidic residues" evidence="5">
    <location>
        <begin position="1"/>
        <end position="11"/>
    </location>
</feature>
<keyword evidence="1" id="KW-0808">Transferase</keyword>
<evidence type="ECO:0000313" key="7">
    <source>
        <dbReference type="EMBL" id="CAD8973036.1"/>
    </source>
</evidence>
<proteinExistence type="predicted"/>
<dbReference type="GO" id="GO:0005524">
    <property type="term" value="F:ATP binding"/>
    <property type="evidence" value="ECO:0007669"/>
    <property type="project" value="UniProtKB-KW"/>
</dbReference>
<sequence>MKQPEKYRGDGLSKASGGVAAAQDVAAVQEQYSFLAQAAAKPVEIPGLQANDGGPDVRPDGISAETSDSNAETPRVTDQRVGGALPHGQSRVEPVSVVVHQPTNHHQQQQPVQYLASGGHQAQQRGNDEIKRQAQAWAHKSGFTQEQMTELSHLMTMVAASHIDPRLLSKMQAIDRGMFGTIFKSSLGGAAVAVKQLGDCSPSSFKQRMRELLLELRVLTRLSHPNIVKFYGTAADFTSLHHSGPYVGLVFSFCDRGSLDRALFNNPNKLSVPMRLSICRQMSEALTYMHCKRVVHRDLNTKNILLTHDMKAQIADFGCARQMSTDVLRTTTISGSPAYMAPEQITGEPLTLAVDVWAFSIILWEVMVNIKPWEGVVTDFNQLRQGIVNGLKLEIPSNTGYPAAFIQAIKLGMQTKARDRPAMAALRQELTNALVYYKPSNKQEEKELEHIRLKMHKEQDELIQQYVQQQQNKMAAHQAGEGGAQAGAGAAGLPPLPPTIENTSKPFYQNGSESSPFMSNKEPAAAARGGLAAGGQIEMPRGMIGIQGGEAPVDGMSPSPGTNKSISSVADYNVHASAPDEDQLQQRKGVRGFLRNLCFLV</sequence>
<dbReference type="InterPro" id="IPR051681">
    <property type="entry name" value="Ser/Thr_Kinases-Pseudokinases"/>
</dbReference>
<keyword evidence="2" id="KW-0547">Nucleotide-binding</keyword>
<keyword evidence="3" id="KW-0418">Kinase</keyword>
<dbReference type="PROSITE" id="PS50011">
    <property type="entry name" value="PROTEIN_KINASE_DOM"/>
    <property type="match status" value="1"/>
</dbReference>
<evidence type="ECO:0000256" key="1">
    <source>
        <dbReference type="ARBA" id="ARBA00022679"/>
    </source>
</evidence>
<feature type="region of interest" description="Disordered" evidence="5">
    <location>
        <begin position="103"/>
        <end position="131"/>
    </location>
</feature>
<name>A0A6U4L2H0_HEMAN</name>